<dbReference type="RefSeq" id="WP_157205019.1">
    <property type="nucleotide sequence ID" value="NZ_JANIBL010000108.1"/>
</dbReference>
<dbReference type="Proteomes" id="UP001524570">
    <property type="component" value="Unassembled WGS sequence"/>
</dbReference>
<feature type="signal peptide" evidence="1">
    <location>
        <begin position="1"/>
        <end position="22"/>
    </location>
</feature>
<sequence length="82" mass="8639">MKKSFLTSLSILAASIAADASAALPESATNQMPTLDTASVEKQTSQLPFVIDRPTVENGGVFVAAHSSHASHSSHRSHYSSR</sequence>
<evidence type="ECO:0000256" key="1">
    <source>
        <dbReference type="SAM" id="SignalP"/>
    </source>
</evidence>
<accession>A0ABT1TZT0</accession>
<protein>
    <submittedName>
        <fullName evidence="2">Uncharacterized protein</fullName>
    </submittedName>
</protein>
<evidence type="ECO:0000313" key="2">
    <source>
        <dbReference type="EMBL" id="MCQ8119911.1"/>
    </source>
</evidence>
<reference evidence="2 3" key="1">
    <citation type="submission" date="2022-07" db="EMBL/GenBank/DDBJ databases">
        <title>Methylomonas rivi sp. nov., Methylomonas rosea sp. nov., Methylomonas aureus sp. nov. and Methylomonas subterranea sp. nov., four novel methanotrophs isolated from a freshwater creek and the deep terrestrial subsurface.</title>
        <authorList>
            <person name="Abin C."/>
            <person name="Sankaranarayanan K."/>
            <person name="Garner C."/>
            <person name="Sindelar R."/>
            <person name="Kotary K."/>
            <person name="Garner R."/>
            <person name="Barclay S."/>
            <person name="Lawson P."/>
            <person name="Krumholz L."/>
        </authorList>
    </citation>
    <scope>NUCLEOTIDE SEQUENCE [LARGE SCALE GENOMIC DNA]</scope>
    <source>
        <strain evidence="2 3">WSC-7</strain>
    </source>
</reference>
<name>A0ABT1TZT0_9GAMM</name>
<feature type="chain" id="PRO_5045253330" evidence="1">
    <location>
        <begin position="23"/>
        <end position="82"/>
    </location>
</feature>
<proteinExistence type="predicted"/>
<organism evidence="2 3">
    <name type="scientific">Methylomonas rosea</name>
    <dbReference type="NCBI Taxonomy" id="2952227"/>
    <lineage>
        <taxon>Bacteria</taxon>
        <taxon>Pseudomonadati</taxon>
        <taxon>Pseudomonadota</taxon>
        <taxon>Gammaproteobacteria</taxon>
        <taxon>Methylococcales</taxon>
        <taxon>Methylococcaceae</taxon>
        <taxon>Methylomonas</taxon>
    </lineage>
</organism>
<keyword evidence="3" id="KW-1185">Reference proteome</keyword>
<gene>
    <name evidence="2" type="ORF">NP589_21020</name>
</gene>
<evidence type="ECO:0000313" key="3">
    <source>
        <dbReference type="Proteomes" id="UP001524570"/>
    </source>
</evidence>
<comment type="caution">
    <text evidence="2">The sequence shown here is derived from an EMBL/GenBank/DDBJ whole genome shotgun (WGS) entry which is preliminary data.</text>
</comment>
<dbReference type="EMBL" id="JANIBL010000108">
    <property type="protein sequence ID" value="MCQ8119911.1"/>
    <property type="molecule type" value="Genomic_DNA"/>
</dbReference>
<keyword evidence="1" id="KW-0732">Signal</keyword>